<dbReference type="CDD" id="cd00099">
    <property type="entry name" value="IgV"/>
    <property type="match status" value="2"/>
</dbReference>
<keyword evidence="5 9" id="KW-0472">Membrane</keyword>
<evidence type="ECO:0000256" key="6">
    <source>
        <dbReference type="ARBA" id="ARBA00023157"/>
    </source>
</evidence>
<evidence type="ECO:0000256" key="5">
    <source>
        <dbReference type="ARBA" id="ARBA00023136"/>
    </source>
</evidence>
<dbReference type="Ensembl" id="ENSOMYT00000035393.2">
    <property type="protein sequence ID" value="ENSOMYP00000032461.2"/>
    <property type="gene ID" value="ENSOMYG00000015194.2"/>
</dbReference>
<keyword evidence="9" id="KW-0812">Transmembrane</keyword>
<accession>A0A8C7Q3F7</accession>
<feature type="compositionally biased region" description="Basic residues" evidence="8">
    <location>
        <begin position="354"/>
        <end position="367"/>
    </location>
</feature>
<name>A0A8C7Q3F7_ONCMY</name>
<dbReference type="GO" id="GO:0009617">
    <property type="term" value="P:response to bacterium"/>
    <property type="evidence" value="ECO:0007669"/>
    <property type="project" value="TreeGrafter"/>
</dbReference>
<sequence length="383" mass="42582">MPPRSDQSDIRYVSLTLYRMHLTNHPCTRKARGEDKMVELLVFLLLCNSYVTKSSETSQPAPFLAAKLGDNVTVECHVTSNVDHMVWYKMTTGKKLQCVAKAEIFYKHVQYFGNFRNGRFHVLIEKRKCHLTISATKPEDIGIYYCGVLHLNFVEFGPGTALMVKGAQLNSNTVVQQPASESVQLGDSVTLNCTVHTKTCAGEHSVYWFRHGSGESRPGIIYTHGDRSDQCEKSSETGSPTQSCVYNLSKRNLSLSDAGTYYCAVASCGDILFGNGTNMDIEVPEHDSPFDLSPTVVALVVSNIVLGIVTLLLVWALCKTLNRDSRGKTDVPKSFGNQNQDSDMLNYAAVSFTPKKKSSSRTARKKTSREDAVYSDVRYLQQQ</sequence>
<keyword evidence="2" id="KW-1003">Cell membrane</keyword>
<protein>
    <recommendedName>
        <fullName evidence="10">Ig-like domain-containing protein</fullName>
    </recommendedName>
</protein>
<dbReference type="GO" id="GO:0002376">
    <property type="term" value="P:immune system process"/>
    <property type="evidence" value="ECO:0007669"/>
    <property type="project" value="UniProtKB-KW"/>
</dbReference>
<dbReference type="PANTHER" id="PTHR19433">
    <property type="entry name" value="T-CELL RECEPTOR ALPHA CHAIN V REGION-RELATED"/>
    <property type="match status" value="1"/>
</dbReference>
<dbReference type="PANTHER" id="PTHR19433:SF133">
    <property type="entry name" value="IMMUNE-TYPE RECEPTOR 5 PRECURSOR-RELATED"/>
    <property type="match status" value="1"/>
</dbReference>
<feature type="transmembrane region" description="Helical" evidence="9">
    <location>
        <begin position="296"/>
        <end position="318"/>
    </location>
</feature>
<dbReference type="GeneTree" id="ENSGT01030000234530"/>
<evidence type="ECO:0000256" key="2">
    <source>
        <dbReference type="ARBA" id="ARBA00022475"/>
    </source>
</evidence>
<dbReference type="InterPro" id="IPR013783">
    <property type="entry name" value="Ig-like_fold"/>
</dbReference>
<keyword evidence="7" id="KW-0325">Glycoprotein</keyword>
<dbReference type="Gene3D" id="2.60.40.10">
    <property type="entry name" value="Immunoglobulins"/>
    <property type="match status" value="2"/>
</dbReference>
<dbReference type="Proteomes" id="UP000694395">
    <property type="component" value="Chromosome 21"/>
</dbReference>
<feature type="domain" description="Ig-like" evidence="10">
    <location>
        <begin position="69"/>
        <end position="150"/>
    </location>
</feature>
<evidence type="ECO:0000313" key="12">
    <source>
        <dbReference type="Proteomes" id="UP000694395"/>
    </source>
</evidence>
<evidence type="ECO:0000313" key="11">
    <source>
        <dbReference type="Ensembl" id="ENSOMYP00000032461.2"/>
    </source>
</evidence>
<dbReference type="InterPro" id="IPR007110">
    <property type="entry name" value="Ig-like_dom"/>
</dbReference>
<evidence type="ECO:0000256" key="8">
    <source>
        <dbReference type="SAM" id="MobiDB-lite"/>
    </source>
</evidence>
<keyword evidence="4" id="KW-0391">Immunity</keyword>
<reference evidence="11" key="3">
    <citation type="submission" date="2025-09" db="UniProtKB">
        <authorList>
            <consortium name="Ensembl"/>
        </authorList>
    </citation>
    <scope>IDENTIFICATION</scope>
</reference>
<reference evidence="11" key="2">
    <citation type="submission" date="2025-08" db="UniProtKB">
        <authorList>
            <consortium name="Ensembl"/>
        </authorList>
    </citation>
    <scope>IDENTIFICATION</scope>
</reference>
<dbReference type="SUPFAM" id="SSF48726">
    <property type="entry name" value="Immunoglobulin"/>
    <property type="match status" value="2"/>
</dbReference>
<dbReference type="InterPro" id="IPR052051">
    <property type="entry name" value="TCR_complex_component"/>
</dbReference>
<dbReference type="Pfam" id="PF07686">
    <property type="entry name" value="V-set"/>
    <property type="match status" value="2"/>
</dbReference>
<evidence type="ECO:0000256" key="1">
    <source>
        <dbReference type="ARBA" id="ARBA00004236"/>
    </source>
</evidence>
<keyword evidence="9" id="KW-1133">Transmembrane helix</keyword>
<evidence type="ECO:0000256" key="9">
    <source>
        <dbReference type="SAM" id="Phobius"/>
    </source>
</evidence>
<proteinExistence type="predicted"/>
<dbReference type="GO" id="GO:0005886">
    <property type="term" value="C:plasma membrane"/>
    <property type="evidence" value="ECO:0007669"/>
    <property type="project" value="UniProtKB-SubCell"/>
</dbReference>
<evidence type="ECO:0000256" key="7">
    <source>
        <dbReference type="ARBA" id="ARBA00023180"/>
    </source>
</evidence>
<feature type="domain" description="Ig-like" evidence="10">
    <location>
        <begin position="158"/>
        <end position="284"/>
    </location>
</feature>
<keyword evidence="3" id="KW-0732">Signal</keyword>
<feature type="region of interest" description="Disordered" evidence="8">
    <location>
        <begin position="352"/>
        <end position="383"/>
    </location>
</feature>
<dbReference type="InterPro" id="IPR013106">
    <property type="entry name" value="Ig_V-set"/>
</dbReference>
<dbReference type="PROSITE" id="PS50835">
    <property type="entry name" value="IG_LIKE"/>
    <property type="match status" value="2"/>
</dbReference>
<dbReference type="SMART" id="SM00409">
    <property type="entry name" value="IG"/>
    <property type="match status" value="2"/>
</dbReference>
<comment type="subcellular location">
    <subcellularLocation>
        <location evidence="1">Cell membrane</location>
    </subcellularLocation>
</comment>
<evidence type="ECO:0000256" key="3">
    <source>
        <dbReference type="ARBA" id="ARBA00022729"/>
    </source>
</evidence>
<dbReference type="InterPro" id="IPR036179">
    <property type="entry name" value="Ig-like_dom_sf"/>
</dbReference>
<reference evidence="11" key="1">
    <citation type="submission" date="2020-07" db="EMBL/GenBank/DDBJ databases">
        <title>A long reads based de novo assembly of the rainbow trout Arlee double haploid line genome.</title>
        <authorList>
            <person name="Gao G."/>
            <person name="Palti Y."/>
        </authorList>
    </citation>
    <scope>NUCLEOTIDE SEQUENCE [LARGE SCALE GENOMIC DNA]</scope>
</reference>
<dbReference type="SMART" id="SM00406">
    <property type="entry name" value="IGv"/>
    <property type="match status" value="2"/>
</dbReference>
<evidence type="ECO:0000259" key="10">
    <source>
        <dbReference type="PROSITE" id="PS50835"/>
    </source>
</evidence>
<keyword evidence="12" id="KW-1185">Reference proteome</keyword>
<keyword evidence="6" id="KW-1015">Disulfide bond</keyword>
<dbReference type="AlphaFoldDB" id="A0A8C7Q3F7"/>
<organism evidence="11 12">
    <name type="scientific">Oncorhynchus mykiss</name>
    <name type="common">Rainbow trout</name>
    <name type="synonym">Salmo gairdneri</name>
    <dbReference type="NCBI Taxonomy" id="8022"/>
    <lineage>
        <taxon>Eukaryota</taxon>
        <taxon>Metazoa</taxon>
        <taxon>Chordata</taxon>
        <taxon>Craniata</taxon>
        <taxon>Vertebrata</taxon>
        <taxon>Euteleostomi</taxon>
        <taxon>Actinopterygii</taxon>
        <taxon>Neopterygii</taxon>
        <taxon>Teleostei</taxon>
        <taxon>Protacanthopterygii</taxon>
        <taxon>Salmoniformes</taxon>
        <taxon>Salmonidae</taxon>
        <taxon>Salmoninae</taxon>
        <taxon>Oncorhynchus</taxon>
    </lineage>
</organism>
<dbReference type="InterPro" id="IPR003599">
    <property type="entry name" value="Ig_sub"/>
</dbReference>
<evidence type="ECO:0000256" key="4">
    <source>
        <dbReference type="ARBA" id="ARBA00022859"/>
    </source>
</evidence>